<evidence type="ECO:0000313" key="2">
    <source>
        <dbReference type="Proteomes" id="UP000289738"/>
    </source>
</evidence>
<dbReference type="Proteomes" id="UP000289738">
    <property type="component" value="Chromosome A01"/>
</dbReference>
<gene>
    <name evidence="1" type="ORF">Ahy_A01g003385</name>
</gene>
<evidence type="ECO:0000313" key="1">
    <source>
        <dbReference type="EMBL" id="RYR78560.1"/>
    </source>
</evidence>
<protein>
    <submittedName>
        <fullName evidence="1">Uncharacterized protein</fullName>
    </submittedName>
</protein>
<dbReference type="AlphaFoldDB" id="A0A445ESV3"/>
<accession>A0A445ESV3</accession>
<proteinExistence type="predicted"/>
<reference evidence="1 2" key="1">
    <citation type="submission" date="2019-01" db="EMBL/GenBank/DDBJ databases">
        <title>Sequencing of cultivated peanut Arachis hypogaea provides insights into genome evolution and oil improvement.</title>
        <authorList>
            <person name="Chen X."/>
        </authorList>
    </citation>
    <scope>NUCLEOTIDE SEQUENCE [LARGE SCALE GENOMIC DNA]</scope>
    <source>
        <strain evidence="2">cv. Fuhuasheng</strain>
        <tissue evidence="1">Leaves</tissue>
    </source>
</reference>
<comment type="caution">
    <text evidence="1">The sequence shown here is derived from an EMBL/GenBank/DDBJ whole genome shotgun (WGS) entry which is preliminary data.</text>
</comment>
<dbReference type="EMBL" id="SDMP01000001">
    <property type="protein sequence ID" value="RYR78560.1"/>
    <property type="molecule type" value="Genomic_DNA"/>
</dbReference>
<organism evidence="1 2">
    <name type="scientific">Arachis hypogaea</name>
    <name type="common">Peanut</name>
    <dbReference type="NCBI Taxonomy" id="3818"/>
    <lineage>
        <taxon>Eukaryota</taxon>
        <taxon>Viridiplantae</taxon>
        <taxon>Streptophyta</taxon>
        <taxon>Embryophyta</taxon>
        <taxon>Tracheophyta</taxon>
        <taxon>Spermatophyta</taxon>
        <taxon>Magnoliopsida</taxon>
        <taxon>eudicotyledons</taxon>
        <taxon>Gunneridae</taxon>
        <taxon>Pentapetalae</taxon>
        <taxon>rosids</taxon>
        <taxon>fabids</taxon>
        <taxon>Fabales</taxon>
        <taxon>Fabaceae</taxon>
        <taxon>Papilionoideae</taxon>
        <taxon>50 kb inversion clade</taxon>
        <taxon>dalbergioids sensu lato</taxon>
        <taxon>Dalbergieae</taxon>
        <taxon>Pterocarpus clade</taxon>
        <taxon>Arachis</taxon>
    </lineage>
</organism>
<name>A0A445ESV3_ARAHY</name>
<sequence>MDHTMQLETNEVAKISTNGDEHCLLIRIHIVITARAFFIVPVQLLFRPHHVKVLPQHCLRQLIKIVPPQIHLLPYLLHPFYRHRSKVQCLLQLDLMVLLQLCLHLFDLYSHRDNPRVGEEVAEGPRVLLRFVRVGLFEKRVEEAVRANADEVVAVVLDAALGVLGKLVLGGYAHDDRGVFGSGLEEVGEPLGERLGRGGVDAEDALVVGINGVRIMAGSEVRLATVVGSSSWSSQGGRICKDIPQKGSKRLRSIFAHSTTPATPRRRSNNRCKFLILQPRDQH</sequence>
<keyword evidence="2" id="KW-1185">Reference proteome</keyword>